<name>A0A1H5MUK4_9FLAO</name>
<dbReference type="InterPro" id="IPR035386">
    <property type="entry name" value="Arm-DNA-bind_5"/>
</dbReference>
<dbReference type="InterPro" id="IPR010998">
    <property type="entry name" value="Integrase_recombinase_N"/>
</dbReference>
<dbReference type="GO" id="GO:0003677">
    <property type="term" value="F:DNA binding"/>
    <property type="evidence" value="ECO:0007669"/>
    <property type="project" value="UniProtKB-KW"/>
</dbReference>
<dbReference type="GO" id="GO:0006310">
    <property type="term" value="P:DNA recombination"/>
    <property type="evidence" value="ECO:0007669"/>
    <property type="project" value="UniProtKB-KW"/>
</dbReference>
<dbReference type="InterPro" id="IPR050090">
    <property type="entry name" value="Tyrosine_recombinase_XerCD"/>
</dbReference>
<dbReference type="PANTHER" id="PTHR30349">
    <property type="entry name" value="PHAGE INTEGRASE-RELATED"/>
    <property type="match status" value="1"/>
</dbReference>
<keyword evidence="6" id="KW-1185">Reference proteome</keyword>
<dbReference type="InterPro" id="IPR002104">
    <property type="entry name" value="Integrase_catalytic"/>
</dbReference>
<evidence type="ECO:0000313" key="5">
    <source>
        <dbReference type="EMBL" id="SEE93049.1"/>
    </source>
</evidence>
<dbReference type="Pfam" id="PF13102">
    <property type="entry name" value="Phage_int_SAM_5"/>
    <property type="match status" value="1"/>
</dbReference>
<evidence type="ECO:0000256" key="3">
    <source>
        <dbReference type="ARBA" id="ARBA00023172"/>
    </source>
</evidence>
<dbReference type="SUPFAM" id="SSF56349">
    <property type="entry name" value="DNA breaking-rejoining enzymes"/>
    <property type="match status" value="1"/>
</dbReference>
<comment type="similarity">
    <text evidence="1">Belongs to the 'phage' integrase family.</text>
</comment>
<dbReference type="PANTHER" id="PTHR30349:SF64">
    <property type="entry name" value="PROPHAGE INTEGRASE INTD-RELATED"/>
    <property type="match status" value="1"/>
</dbReference>
<dbReference type="GO" id="GO:0015074">
    <property type="term" value="P:DNA integration"/>
    <property type="evidence" value="ECO:0007669"/>
    <property type="project" value="InterPro"/>
</dbReference>
<dbReference type="STRING" id="390640.SAMN04488034_103120"/>
<dbReference type="OrthoDB" id="1098628at2"/>
<sequence length="415" mass="48440">MPDFTTFSVLFFVRNTKDDKSKLSVYARITVNGKRTELSLKRTVPVNYWDTSKGRGRGTSPIIKKLNQYLDQVNARFLDCHKELCAENKVITAKSIKARFHGTDARTKTLMELVDYHNKKMVSILKPGTLKNYRTTEKYLKEFLAIKFKSEDIFLSELNYKFITEFEIFIRTYSPFKDRKICSNNGTMKHLERLKKMVRLAVKLEWLPKNPFINYQLKFSKSDRQFLNEHELEKLENTQFRRGSLERTKDIFLFSCFSGLSYIDIKNLSPKQLLTGSDGKTWIYTKREKTSETVKIPLLYQAQEILSKYQKTANDDERLFPVVSNQQINSYLKEIASACGIRKKISFHSARHTFATTVTLSNGVPIETVSKLLGHSKLSTTQIYARVLEEKISTDMENLSLTFKRKREERLNSRE</sequence>
<dbReference type="InterPro" id="IPR025269">
    <property type="entry name" value="SAM-like_dom"/>
</dbReference>
<dbReference type="Pfam" id="PF17293">
    <property type="entry name" value="Arm-DNA-bind_5"/>
    <property type="match status" value="1"/>
</dbReference>
<evidence type="ECO:0000256" key="2">
    <source>
        <dbReference type="ARBA" id="ARBA00023125"/>
    </source>
</evidence>
<dbReference type="Gene3D" id="1.10.443.10">
    <property type="entry name" value="Intergrase catalytic core"/>
    <property type="match status" value="1"/>
</dbReference>
<accession>A0A1H5MUK4</accession>
<dbReference type="CDD" id="cd01185">
    <property type="entry name" value="INTN1_C_like"/>
    <property type="match status" value="1"/>
</dbReference>
<reference evidence="5 6" key="1">
    <citation type="submission" date="2016-10" db="EMBL/GenBank/DDBJ databases">
        <authorList>
            <person name="de Groot N.N."/>
        </authorList>
    </citation>
    <scope>NUCLEOTIDE SEQUENCE [LARGE SCALE GENOMIC DNA]</scope>
    <source>
        <strain evidence="5 6">DSM 23553</strain>
    </source>
</reference>
<dbReference type="RefSeq" id="WP_093113074.1">
    <property type="nucleotide sequence ID" value="NZ_FNGG01000003.1"/>
</dbReference>
<evidence type="ECO:0000313" key="6">
    <source>
        <dbReference type="Proteomes" id="UP000199448"/>
    </source>
</evidence>
<dbReference type="InterPro" id="IPR013762">
    <property type="entry name" value="Integrase-like_cat_sf"/>
</dbReference>
<proteinExistence type="inferred from homology"/>
<organism evidence="5 6">
    <name type="scientific">Salinimicrobium catena</name>
    <dbReference type="NCBI Taxonomy" id="390640"/>
    <lineage>
        <taxon>Bacteria</taxon>
        <taxon>Pseudomonadati</taxon>
        <taxon>Bacteroidota</taxon>
        <taxon>Flavobacteriia</taxon>
        <taxon>Flavobacteriales</taxon>
        <taxon>Flavobacteriaceae</taxon>
        <taxon>Salinimicrobium</taxon>
    </lineage>
</organism>
<dbReference type="Gene3D" id="1.10.150.130">
    <property type="match status" value="1"/>
</dbReference>
<dbReference type="PROSITE" id="PS51898">
    <property type="entry name" value="TYR_RECOMBINASE"/>
    <property type="match status" value="1"/>
</dbReference>
<protein>
    <submittedName>
        <fullName evidence="5">Site-specific recombinase XerD</fullName>
    </submittedName>
</protein>
<keyword evidence="3" id="KW-0233">DNA recombination</keyword>
<gene>
    <name evidence="5" type="ORF">SAMN04488034_103120</name>
</gene>
<evidence type="ECO:0000259" key="4">
    <source>
        <dbReference type="PROSITE" id="PS51898"/>
    </source>
</evidence>
<dbReference type="InterPro" id="IPR011010">
    <property type="entry name" value="DNA_brk_join_enz"/>
</dbReference>
<evidence type="ECO:0000256" key="1">
    <source>
        <dbReference type="ARBA" id="ARBA00008857"/>
    </source>
</evidence>
<keyword evidence="2" id="KW-0238">DNA-binding</keyword>
<dbReference type="Pfam" id="PF00589">
    <property type="entry name" value="Phage_integrase"/>
    <property type="match status" value="1"/>
</dbReference>
<dbReference type="EMBL" id="FNUG01000003">
    <property type="protein sequence ID" value="SEE93049.1"/>
    <property type="molecule type" value="Genomic_DNA"/>
</dbReference>
<dbReference type="Proteomes" id="UP000199448">
    <property type="component" value="Unassembled WGS sequence"/>
</dbReference>
<feature type="domain" description="Tyr recombinase" evidence="4">
    <location>
        <begin position="222"/>
        <end position="397"/>
    </location>
</feature>
<dbReference type="AlphaFoldDB" id="A0A1H5MUK4"/>